<dbReference type="EMBL" id="FWFR01000003">
    <property type="protein sequence ID" value="SLN72186.1"/>
    <property type="molecule type" value="Genomic_DNA"/>
</dbReference>
<dbReference type="InParanoid" id="A0A1Y5TTZ7"/>
<evidence type="ECO:0000313" key="6">
    <source>
        <dbReference type="EMBL" id="SLN72186.1"/>
    </source>
</evidence>
<keyword evidence="3 4" id="KW-0732">Signal</keyword>
<dbReference type="InterPro" id="IPR028082">
    <property type="entry name" value="Peripla_BP_I"/>
</dbReference>
<dbReference type="AlphaFoldDB" id="A0A1Y5TTZ7"/>
<dbReference type="Proteomes" id="UP000193200">
    <property type="component" value="Unassembled WGS sequence"/>
</dbReference>
<evidence type="ECO:0000256" key="3">
    <source>
        <dbReference type="ARBA" id="ARBA00022729"/>
    </source>
</evidence>
<comment type="subcellular location">
    <subcellularLocation>
        <location evidence="1">Cell envelope</location>
    </subcellularLocation>
</comment>
<reference evidence="6 7" key="1">
    <citation type="submission" date="2017-03" db="EMBL/GenBank/DDBJ databases">
        <authorList>
            <person name="Afonso C.L."/>
            <person name="Miller P.J."/>
            <person name="Scott M.A."/>
            <person name="Spackman E."/>
            <person name="Goraichik I."/>
            <person name="Dimitrov K.M."/>
            <person name="Suarez D.L."/>
            <person name="Swayne D.E."/>
        </authorList>
    </citation>
    <scope>NUCLEOTIDE SEQUENCE [LARGE SCALE GENOMIC DNA]</scope>
    <source>
        <strain evidence="6 7">CECT 7691</strain>
    </source>
</reference>
<dbReference type="GO" id="GO:0030313">
    <property type="term" value="C:cell envelope"/>
    <property type="evidence" value="ECO:0007669"/>
    <property type="project" value="UniProtKB-SubCell"/>
</dbReference>
<protein>
    <submittedName>
        <fullName evidence="6">Periplasmic protein TorT</fullName>
    </submittedName>
</protein>
<dbReference type="FunCoup" id="A0A1Y5TTZ7">
    <property type="interactions" value="42"/>
</dbReference>
<evidence type="ECO:0000256" key="4">
    <source>
        <dbReference type="SAM" id="SignalP"/>
    </source>
</evidence>
<comment type="similarity">
    <text evidence="2">Belongs to the bacterial solute-binding protein 2 family.</text>
</comment>
<dbReference type="RefSeq" id="WP_085884785.1">
    <property type="nucleotide sequence ID" value="NZ_FWFR01000003.1"/>
</dbReference>
<dbReference type="InterPro" id="IPR025997">
    <property type="entry name" value="SBP_2_dom"/>
</dbReference>
<dbReference type="Pfam" id="PF13407">
    <property type="entry name" value="Peripla_BP_4"/>
    <property type="match status" value="1"/>
</dbReference>
<feature type="domain" description="Periplasmic binding protein" evidence="5">
    <location>
        <begin position="49"/>
        <end position="303"/>
    </location>
</feature>
<evidence type="ECO:0000256" key="1">
    <source>
        <dbReference type="ARBA" id="ARBA00004196"/>
    </source>
</evidence>
<dbReference type="Gene3D" id="3.40.50.2300">
    <property type="match status" value="2"/>
</dbReference>
<organism evidence="6 7">
    <name type="scientific">Oceanibacterium hippocampi</name>
    <dbReference type="NCBI Taxonomy" id="745714"/>
    <lineage>
        <taxon>Bacteria</taxon>
        <taxon>Pseudomonadati</taxon>
        <taxon>Pseudomonadota</taxon>
        <taxon>Alphaproteobacteria</taxon>
        <taxon>Sneathiellales</taxon>
        <taxon>Sneathiellaceae</taxon>
        <taxon>Oceanibacterium</taxon>
    </lineage>
</organism>
<dbReference type="PANTHER" id="PTHR46847:SF1">
    <property type="entry name" value="D-ALLOSE-BINDING PERIPLASMIC PROTEIN-RELATED"/>
    <property type="match status" value="1"/>
</dbReference>
<sequence length="352" mass="37641">MRISKLIAASFVALIATAGVGSTSVSAADDFDRLRGLIDPAKPKEQYRIAFAAVHFVDAYWKGVAYGILDEAKKAGVDVVRVTSAGGYGNLQQQIAQLEALAALDLDALIIGAATFDGLRRPLKTLAENGVKIIAMDLSVNSPDVVLRVGQNQVDIGFAMAEYICQKDPDALVITIPGPAGVEWTADRLRGVKQAAEKCPDMKLVGNEFKASTLLEDGQSQAADLLTVYPDADYIYAAAVSLGTGAARAIERAGSHAKVVTGGFTDNTVELMEKGLIDMVVSEPGILIGRVNLQYAIRALNGDDLPHLAQDGDLPYLSYNLPPRTVSRDNLSSYNLDWYDMPPSDWDVPASQ</sequence>
<dbReference type="GO" id="GO:0030246">
    <property type="term" value="F:carbohydrate binding"/>
    <property type="evidence" value="ECO:0007669"/>
    <property type="project" value="UniProtKB-ARBA"/>
</dbReference>
<gene>
    <name evidence="6" type="primary">torT</name>
    <name evidence="6" type="ORF">OCH7691_03440</name>
</gene>
<dbReference type="PANTHER" id="PTHR46847">
    <property type="entry name" value="D-ALLOSE-BINDING PERIPLASMIC PROTEIN-RELATED"/>
    <property type="match status" value="1"/>
</dbReference>
<evidence type="ECO:0000313" key="7">
    <source>
        <dbReference type="Proteomes" id="UP000193200"/>
    </source>
</evidence>
<evidence type="ECO:0000256" key="2">
    <source>
        <dbReference type="ARBA" id="ARBA00007639"/>
    </source>
</evidence>
<feature type="signal peptide" evidence="4">
    <location>
        <begin position="1"/>
        <end position="27"/>
    </location>
</feature>
<keyword evidence="7" id="KW-1185">Reference proteome</keyword>
<feature type="chain" id="PRO_5012305998" evidence="4">
    <location>
        <begin position="28"/>
        <end position="352"/>
    </location>
</feature>
<dbReference type="OrthoDB" id="9773673at2"/>
<evidence type="ECO:0000259" key="5">
    <source>
        <dbReference type="Pfam" id="PF13407"/>
    </source>
</evidence>
<name>A0A1Y5TTZ7_9PROT</name>
<accession>A0A1Y5TTZ7</accession>
<proteinExistence type="inferred from homology"/>
<dbReference type="SUPFAM" id="SSF53822">
    <property type="entry name" value="Periplasmic binding protein-like I"/>
    <property type="match status" value="1"/>
</dbReference>